<comment type="caution">
    <text evidence="4">The sequence shown here is derived from an EMBL/GenBank/DDBJ whole genome shotgun (WGS) entry which is preliminary data.</text>
</comment>
<dbReference type="Gene3D" id="1.25.40.20">
    <property type="entry name" value="Ankyrin repeat-containing domain"/>
    <property type="match status" value="1"/>
</dbReference>
<name>A0A9P7YGT4_9HELO</name>
<organism evidence="4 5">
    <name type="scientific">Amylocarpus encephaloides</name>
    <dbReference type="NCBI Taxonomy" id="45428"/>
    <lineage>
        <taxon>Eukaryota</taxon>
        <taxon>Fungi</taxon>
        <taxon>Dikarya</taxon>
        <taxon>Ascomycota</taxon>
        <taxon>Pezizomycotina</taxon>
        <taxon>Leotiomycetes</taxon>
        <taxon>Helotiales</taxon>
        <taxon>Helotiales incertae sedis</taxon>
        <taxon>Amylocarpus</taxon>
    </lineage>
</organism>
<proteinExistence type="predicted"/>
<reference evidence="4" key="1">
    <citation type="journal article" date="2021" name="IMA Fungus">
        <title>Genomic characterization of three marine fungi, including Emericellopsis atlantica sp. nov. with signatures of a generalist lifestyle and marine biomass degradation.</title>
        <authorList>
            <person name="Hagestad O.C."/>
            <person name="Hou L."/>
            <person name="Andersen J.H."/>
            <person name="Hansen E.H."/>
            <person name="Altermark B."/>
            <person name="Li C."/>
            <person name="Kuhnert E."/>
            <person name="Cox R.J."/>
            <person name="Crous P.W."/>
            <person name="Spatafora J.W."/>
            <person name="Lail K."/>
            <person name="Amirebrahimi M."/>
            <person name="Lipzen A."/>
            <person name="Pangilinan J."/>
            <person name="Andreopoulos W."/>
            <person name="Hayes R.D."/>
            <person name="Ng V."/>
            <person name="Grigoriev I.V."/>
            <person name="Jackson S.A."/>
            <person name="Sutton T.D.S."/>
            <person name="Dobson A.D.W."/>
            <person name="Rama T."/>
        </authorList>
    </citation>
    <scope>NUCLEOTIDE SEQUENCE</scope>
    <source>
        <strain evidence="4">TRa018bII</strain>
    </source>
</reference>
<dbReference type="PROSITE" id="PS50297">
    <property type="entry name" value="ANK_REP_REGION"/>
    <property type="match status" value="3"/>
</dbReference>
<dbReference type="Pfam" id="PF12796">
    <property type="entry name" value="Ank_2"/>
    <property type="match status" value="1"/>
</dbReference>
<evidence type="ECO:0000256" key="3">
    <source>
        <dbReference type="PROSITE-ProRule" id="PRU00023"/>
    </source>
</evidence>
<dbReference type="AlphaFoldDB" id="A0A9P7YGT4"/>
<dbReference type="PANTHER" id="PTHR24173">
    <property type="entry name" value="ANKYRIN REPEAT CONTAINING"/>
    <property type="match status" value="1"/>
</dbReference>
<keyword evidence="5" id="KW-1185">Reference proteome</keyword>
<dbReference type="SUPFAM" id="SSF48403">
    <property type="entry name" value="Ankyrin repeat"/>
    <property type="match status" value="1"/>
</dbReference>
<evidence type="ECO:0000313" key="4">
    <source>
        <dbReference type="EMBL" id="KAG9232952.1"/>
    </source>
</evidence>
<keyword evidence="1" id="KW-0677">Repeat</keyword>
<dbReference type="PROSITE" id="PS50088">
    <property type="entry name" value="ANK_REPEAT"/>
    <property type="match status" value="3"/>
</dbReference>
<accession>A0A9P7YGT4</accession>
<dbReference type="Proteomes" id="UP000824998">
    <property type="component" value="Unassembled WGS sequence"/>
</dbReference>
<feature type="non-terminal residue" evidence="4">
    <location>
        <position position="89"/>
    </location>
</feature>
<evidence type="ECO:0000313" key="5">
    <source>
        <dbReference type="Proteomes" id="UP000824998"/>
    </source>
</evidence>
<dbReference type="OrthoDB" id="194358at2759"/>
<dbReference type="PANTHER" id="PTHR24173:SF74">
    <property type="entry name" value="ANKYRIN REPEAT DOMAIN-CONTAINING PROTEIN 16"/>
    <property type="match status" value="1"/>
</dbReference>
<keyword evidence="2 3" id="KW-0040">ANK repeat</keyword>
<evidence type="ECO:0000256" key="2">
    <source>
        <dbReference type="ARBA" id="ARBA00023043"/>
    </source>
</evidence>
<sequence>TPLHRAAATGNLAVLMALLRYPSIDVNDVDRFGRSILWHAACGGNEEVIQILVSHGARIDLADDYGRTPLHAACREGRVSSVEALLNAG</sequence>
<feature type="repeat" description="ANK" evidence="3">
    <location>
        <begin position="65"/>
        <end position="89"/>
    </location>
</feature>
<feature type="repeat" description="ANK" evidence="3">
    <location>
        <begin position="1"/>
        <end position="31"/>
    </location>
</feature>
<feature type="non-terminal residue" evidence="4">
    <location>
        <position position="1"/>
    </location>
</feature>
<gene>
    <name evidence="4" type="ORF">BJ875DRAFT_362764</name>
</gene>
<dbReference type="InterPro" id="IPR002110">
    <property type="entry name" value="Ankyrin_rpt"/>
</dbReference>
<dbReference type="SMART" id="SM00248">
    <property type="entry name" value="ANK"/>
    <property type="match status" value="3"/>
</dbReference>
<protein>
    <submittedName>
        <fullName evidence="4">Ankyrin repeat protein</fullName>
    </submittedName>
</protein>
<feature type="repeat" description="ANK" evidence="3">
    <location>
        <begin position="32"/>
        <end position="64"/>
    </location>
</feature>
<evidence type="ECO:0000256" key="1">
    <source>
        <dbReference type="ARBA" id="ARBA00022737"/>
    </source>
</evidence>
<dbReference type="InterPro" id="IPR036770">
    <property type="entry name" value="Ankyrin_rpt-contain_sf"/>
</dbReference>
<dbReference type="EMBL" id="MU251523">
    <property type="protein sequence ID" value="KAG9232952.1"/>
    <property type="molecule type" value="Genomic_DNA"/>
</dbReference>